<name>A0A6L2ZNH2_9ENTR</name>
<dbReference type="RefSeq" id="WP_176487712.1">
    <property type="nucleotide sequence ID" value="NZ_BLXO01000002.1"/>
</dbReference>
<proteinExistence type="predicted"/>
<evidence type="ECO:0000313" key="2">
    <source>
        <dbReference type="EMBL" id="GFN45944.1"/>
    </source>
</evidence>
<feature type="domain" description="IraD/Gp25-like" evidence="1">
    <location>
        <begin position="17"/>
        <end position="98"/>
    </location>
</feature>
<reference evidence="2 3" key="1">
    <citation type="submission" date="2020-06" db="EMBL/GenBank/DDBJ databases">
        <title>The genome sequence of Candidatus Regiella insecticola strain Tut.</title>
        <authorList>
            <person name="Nikoh N."/>
            <person name="Tsuchida T."/>
            <person name="Koga R."/>
            <person name="Oshima K."/>
            <person name="Hattori M."/>
            <person name="Fukatsu T."/>
        </authorList>
    </citation>
    <scope>NUCLEOTIDE SEQUENCE [LARGE SCALE GENOMIC DNA]</scope>
    <source>
        <strain evidence="2 3">Tut</strain>
    </source>
</reference>
<protein>
    <submittedName>
        <fullName evidence="2">Phage baseplate assembly protein W</fullName>
    </submittedName>
</protein>
<gene>
    <name evidence="2" type="ORF">RINTU1_13340</name>
</gene>
<accession>A0A6L2ZNH2</accession>
<sequence>MTYLGMHRHNGNAISDSAHLRQSINDILITPLGSRVMRRDYGSLLSRLIDSPQSPTLQLKMKAAIYSALLRWENRITLNAIVITSDIDGNMQIDLSGHQRDSGVPFTLSLPIGEQ</sequence>
<comment type="caution">
    <text evidence="2">The sequence shown here is derived from an EMBL/GenBank/DDBJ whole genome shotgun (WGS) entry which is preliminary data.</text>
</comment>
<dbReference type="InterPro" id="IPR007048">
    <property type="entry name" value="IraD/Gp25-like"/>
</dbReference>
<dbReference type="EMBL" id="BLXO01000002">
    <property type="protein sequence ID" value="GFN45944.1"/>
    <property type="molecule type" value="Genomic_DNA"/>
</dbReference>
<dbReference type="Gene3D" id="3.10.450.40">
    <property type="match status" value="1"/>
</dbReference>
<organism evidence="2 3">
    <name type="scientific">Candidatus Regiella insecticola</name>
    <dbReference type="NCBI Taxonomy" id="138073"/>
    <lineage>
        <taxon>Bacteria</taxon>
        <taxon>Pseudomonadati</taxon>
        <taxon>Pseudomonadota</taxon>
        <taxon>Gammaproteobacteria</taxon>
        <taxon>Enterobacterales</taxon>
        <taxon>Enterobacteriaceae</taxon>
        <taxon>aphid secondary symbionts</taxon>
        <taxon>Candidatus Regiella</taxon>
    </lineage>
</organism>
<dbReference type="AlphaFoldDB" id="A0A6L2ZNH2"/>
<dbReference type="SUPFAM" id="SSF160719">
    <property type="entry name" value="gpW/gp25-like"/>
    <property type="match status" value="1"/>
</dbReference>
<dbReference type="Pfam" id="PF04965">
    <property type="entry name" value="GPW_gp25"/>
    <property type="match status" value="1"/>
</dbReference>
<evidence type="ECO:0000313" key="3">
    <source>
        <dbReference type="Proteomes" id="UP000504714"/>
    </source>
</evidence>
<evidence type="ECO:0000259" key="1">
    <source>
        <dbReference type="Pfam" id="PF04965"/>
    </source>
</evidence>
<dbReference type="Proteomes" id="UP000504714">
    <property type="component" value="Unassembled WGS sequence"/>
</dbReference>